<dbReference type="SUPFAM" id="SSF53807">
    <property type="entry name" value="Helical backbone' metal receptor"/>
    <property type="match status" value="1"/>
</dbReference>
<name>M0N7M0_9EURY</name>
<dbReference type="GO" id="GO:0071281">
    <property type="term" value="P:cellular response to iron ion"/>
    <property type="evidence" value="ECO:0007669"/>
    <property type="project" value="TreeGrafter"/>
</dbReference>
<dbReference type="PROSITE" id="PS50983">
    <property type="entry name" value="FE_B12_PBP"/>
    <property type="match status" value="1"/>
</dbReference>
<dbReference type="Proteomes" id="UP000011625">
    <property type="component" value="Unassembled WGS sequence"/>
</dbReference>
<dbReference type="OrthoDB" id="214567at2157"/>
<dbReference type="InterPro" id="IPR002491">
    <property type="entry name" value="ABC_transptr_periplasmic_BD"/>
</dbReference>
<feature type="region of interest" description="Disordered" evidence="1">
    <location>
        <begin position="343"/>
        <end position="425"/>
    </location>
</feature>
<evidence type="ECO:0000256" key="2">
    <source>
        <dbReference type="SAM" id="Phobius"/>
    </source>
</evidence>
<evidence type="ECO:0000313" key="5">
    <source>
        <dbReference type="Proteomes" id="UP000011625"/>
    </source>
</evidence>
<proteinExistence type="predicted"/>
<evidence type="ECO:0000259" key="3">
    <source>
        <dbReference type="PROSITE" id="PS50983"/>
    </source>
</evidence>
<sequence length="449" mass="45099">MRSNVLSMVLAAVVLLGAVGPAAAATGAATAQTTTETIGGPTAPAVQQANCSFPTTATDATGTEVTVEGEPESVVTLSPSAAQTMWEIGAREKVVGLTKYASYLDGAETRTNVSGAGQQYANVESVVGLEPDLVLAPNVVPNETVESLRSAGLTVFKFGFAGSIEDVTEKTRLTGELVGACEGANRIADTMDSRVESVRDAVANESTPRTLYLLSGGYVAGNNTFIGSMIETAGGSNLAANASIEGYKQISDEVVAQRDPEWLVTTSPAMIPNGTPWADTTAVQQNQTIVVNNSYVSQPAPRVVLPLTEMAQQLHPDAIEAANLTESAIGPANLTASNATAAATDGGNATADGNETTDSNGTADENETAAGATANGTTGNATSTETGNASMTTEEATTATADGDAEVATTGGSSNATTTSSGSGPGFGPVVAAIALLAGTVLLAGRNGR</sequence>
<dbReference type="EMBL" id="AOME01000054">
    <property type="protein sequence ID" value="EMA52670.1"/>
    <property type="molecule type" value="Genomic_DNA"/>
</dbReference>
<dbReference type="Pfam" id="PF01497">
    <property type="entry name" value="Peripla_BP_2"/>
    <property type="match status" value="1"/>
</dbReference>
<gene>
    <name evidence="4" type="ORF">C450_11253</name>
</gene>
<dbReference type="RefSeq" id="WP_005043422.1">
    <property type="nucleotide sequence ID" value="NZ_AOME01000054.1"/>
</dbReference>
<dbReference type="InterPro" id="IPR050902">
    <property type="entry name" value="ABC_Transporter_SBP"/>
</dbReference>
<dbReference type="PANTHER" id="PTHR30535">
    <property type="entry name" value="VITAMIN B12-BINDING PROTEIN"/>
    <property type="match status" value="1"/>
</dbReference>
<dbReference type="NCBIfam" id="TIGR04281">
    <property type="entry name" value="peripla_PGF_1"/>
    <property type="match status" value="1"/>
</dbReference>
<dbReference type="InterPro" id="IPR026469">
    <property type="entry name" value="Peripla_PGF_1"/>
</dbReference>
<evidence type="ECO:0000313" key="4">
    <source>
        <dbReference type="EMBL" id="EMA52670.1"/>
    </source>
</evidence>
<keyword evidence="2" id="KW-0472">Membrane</keyword>
<comment type="caution">
    <text evidence="4">The sequence shown here is derived from an EMBL/GenBank/DDBJ whole genome shotgun (WGS) entry which is preliminary data.</text>
</comment>
<feature type="compositionally biased region" description="Low complexity" evidence="1">
    <location>
        <begin position="343"/>
        <end position="354"/>
    </location>
</feature>
<accession>M0N7M0</accession>
<feature type="domain" description="Fe/B12 periplasmic-binding" evidence="3">
    <location>
        <begin position="73"/>
        <end position="318"/>
    </location>
</feature>
<reference evidence="4 5" key="1">
    <citation type="journal article" date="2014" name="PLoS Genet.">
        <title>Phylogenetically driven sequencing of extremely halophilic archaea reveals strategies for static and dynamic osmo-response.</title>
        <authorList>
            <person name="Becker E.A."/>
            <person name="Seitzer P.M."/>
            <person name="Tritt A."/>
            <person name="Larsen D."/>
            <person name="Krusor M."/>
            <person name="Yao A.I."/>
            <person name="Wu D."/>
            <person name="Madern D."/>
            <person name="Eisen J.A."/>
            <person name="Darling A.E."/>
            <person name="Facciotti M.T."/>
        </authorList>
    </citation>
    <scope>NUCLEOTIDE SEQUENCE [LARGE SCALE GENOMIC DNA]</scope>
    <source>
        <strain evidence="4 5">DSM 8989</strain>
    </source>
</reference>
<dbReference type="STRING" id="1227456.C450_11253"/>
<dbReference type="AlphaFoldDB" id="M0N7M0"/>
<dbReference type="Gene3D" id="3.40.50.1980">
    <property type="entry name" value="Nitrogenase molybdenum iron protein domain"/>
    <property type="match status" value="2"/>
</dbReference>
<protein>
    <submittedName>
        <fullName evidence="4">ABC transporter periplasmic protein</fullName>
    </submittedName>
</protein>
<feature type="transmembrane region" description="Helical" evidence="2">
    <location>
        <begin position="426"/>
        <end position="445"/>
    </location>
</feature>
<keyword evidence="2" id="KW-0812">Transmembrane</keyword>
<evidence type="ECO:0000256" key="1">
    <source>
        <dbReference type="SAM" id="MobiDB-lite"/>
    </source>
</evidence>
<dbReference type="PANTHER" id="PTHR30535:SF34">
    <property type="entry name" value="MOLYBDATE-BINDING PROTEIN MOLA"/>
    <property type="match status" value="1"/>
</dbReference>
<keyword evidence="2" id="KW-1133">Transmembrane helix</keyword>
<dbReference type="PATRIC" id="fig|1227456.3.peg.2284"/>
<organism evidence="4 5">
    <name type="scientific">Halococcus salifodinae DSM 8989</name>
    <dbReference type="NCBI Taxonomy" id="1227456"/>
    <lineage>
        <taxon>Archaea</taxon>
        <taxon>Methanobacteriati</taxon>
        <taxon>Methanobacteriota</taxon>
        <taxon>Stenosarchaea group</taxon>
        <taxon>Halobacteria</taxon>
        <taxon>Halobacteriales</taxon>
        <taxon>Halococcaceae</taxon>
        <taxon>Halococcus</taxon>
    </lineage>
</organism>
<keyword evidence="5" id="KW-1185">Reference proteome</keyword>
<feature type="compositionally biased region" description="Low complexity" evidence="1">
    <location>
        <begin position="368"/>
        <end position="422"/>
    </location>
</feature>